<name>A0A399FCI8_9DEIN</name>
<dbReference type="GO" id="GO:0009245">
    <property type="term" value="P:lipid A biosynthetic process"/>
    <property type="evidence" value="ECO:0007669"/>
    <property type="project" value="TreeGrafter"/>
</dbReference>
<comment type="caution">
    <text evidence="4">The sequence shown here is derived from an EMBL/GenBank/DDBJ whole genome shotgun (WGS) entry which is preliminary data.</text>
</comment>
<dbReference type="AlphaFoldDB" id="A0A399FCI8"/>
<dbReference type="GO" id="GO:0016020">
    <property type="term" value="C:membrane"/>
    <property type="evidence" value="ECO:0007669"/>
    <property type="project" value="GOC"/>
</dbReference>
<dbReference type="PANTHER" id="PTHR31302:SF31">
    <property type="entry name" value="PHOSPHODIESTERASE YAEI"/>
    <property type="match status" value="1"/>
</dbReference>
<dbReference type="OrthoDB" id="9780884at2"/>
<sequence>MLAAYRFGISRYQRPLQGLTRPLRVAQLSDLHLGFWIQKGSLEAWIRATNAEAPELVVITGDLTDSSRPHQVLPALPVLGQLLAPLGVWAVWGNHDYRFNGYRIKERVEGVPPPRTFLSAFDPPQKVPMYPPEALAARLQEVGVEVLRNRGVSLREDLFLAGVDDLWHGEPDVVAAFRGAPPQSARLLLAHNPDYLYQVAQAAQRPSFTLCGHTHGGQIVLGGYGPVFTSSQYGQKFAQGFVEDPVPAFVSRGLGVSSAPLRYRCDAELVIFEFVPL</sequence>
<organism evidence="4 5">
    <name type="scientific">Meiothermus granaticius NBRC 107808</name>
    <dbReference type="NCBI Taxonomy" id="1227551"/>
    <lineage>
        <taxon>Bacteria</taxon>
        <taxon>Thermotogati</taxon>
        <taxon>Deinococcota</taxon>
        <taxon>Deinococci</taxon>
        <taxon>Thermales</taxon>
        <taxon>Thermaceae</taxon>
        <taxon>Meiothermus</taxon>
    </lineage>
</organism>
<dbReference type="Pfam" id="PF00149">
    <property type="entry name" value="Metallophos"/>
    <property type="match status" value="1"/>
</dbReference>
<keyword evidence="2 4" id="KW-0378">Hydrolase</keyword>
<dbReference type="PANTHER" id="PTHR31302">
    <property type="entry name" value="TRANSMEMBRANE PROTEIN WITH METALLOPHOSPHOESTERASE DOMAIN-RELATED"/>
    <property type="match status" value="1"/>
</dbReference>
<dbReference type="Gene3D" id="3.60.21.10">
    <property type="match status" value="1"/>
</dbReference>
<dbReference type="CDD" id="cd07385">
    <property type="entry name" value="MPP_YkuE_C"/>
    <property type="match status" value="1"/>
</dbReference>
<dbReference type="InterPro" id="IPR029052">
    <property type="entry name" value="Metallo-depent_PP-like"/>
</dbReference>
<gene>
    <name evidence="4" type="primary">cpdA_3</name>
    <name evidence="4" type="ORF">Mgrana_00998</name>
</gene>
<keyword evidence="5" id="KW-1185">Reference proteome</keyword>
<feature type="domain" description="Calcineurin-like phosphoesterase" evidence="3">
    <location>
        <begin position="23"/>
        <end position="216"/>
    </location>
</feature>
<dbReference type="EC" id="3.1.4.53" evidence="4"/>
<protein>
    <submittedName>
        <fullName evidence="4">3',5'-cyclic adenosine monophosphate phosphodiesterase CpdA</fullName>
        <ecNumber evidence="4">3.1.4.53</ecNumber>
    </submittedName>
</protein>
<dbReference type="GO" id="GO:0046872">
    <property type="term" value="F:metal ion binding"/>
    <property type="evidence" value="ECO:0007669"/>
    <property type="project" value="UniProtKB-KW"/>
</dbReference>
<dbReference type="InterPro" id="IPR004843">
    <property type="entry name" value="Calcineurin-like_PHP"/>
</dbReference>
<evidence type="ECO:0000313" key="5">
    <source>
        <dbReference type="Proteomes" id="UP000266178"/>
    </source>
</evidence>
<evidence type="ECO:0000256" key="1">
    <source>
        <dbReference type="ARBA" id="ARBA00022723"/>
    </source>
</evidence>
<accession>A0A399FCI8</accession>
<reference evidence="4 5" key="1">
    <citation type="submission" date="2018-08" db="EMBL/GenBank/DDBJ databases">
        <title>Meiothermus granaticius genome AF-68 sequencing project.</title>
        <authorList>
            <person name="Da Costa M.S."/>
            <person name="Albuquerque L."/>
            <person name="Raposo P."/>
            <person name="Froufe H.J.C."/>
            <person name="Barroso C.S."/>
            <person name="Egas C."/>
        </authorList>
    </citation>
    <scope>NUCLEOTIDE SEQUENCE [LARGE SCALE GENOMIC DNA]</scope>
    <source>
        <strain evidence="4 5">AF-68</strain>
    </source>
</reference>
<dbReference type="RefSeq" id="WP_119356506.1">
    <property type="nucleotide sequence ID" value="NZ_BJXM01000006.1"/>
</dbReference>
<evidence type="ECO:0000313" key="4">
    <source>
        <dbReference type="EMBL" id="RIH93039.1"/>
    </source>
</evidence>
<dbReference type="InterPro" id="IPR051158">
    <property type="entry name" value="Metallophosphoesterase_sf"/>
</dbReference>
<dbReference type="Proteomes" id="UP000266178">
    <property type="component" value="Unassembled WGS sequence"/>
</dbReference>
<dbReference type="SUPFAM" id="SSF56300">
    <property type="entry name" value="Metallo-dependent phosphatases"/>
    <property type="match status" value="1"/>
</dbReference>
<dbReference type="GO" id="GO:0004115">
    <property type="term" value="F:3',5'-cyclic-AMP phosphodiesterase activity"/>
    <property type="evidence" value="ECO:0007669"/>
    <property type="project" value="UniProtKB-EC"/>
</dbReference>
<keyword evidence="1" id="KW-0479">Metal-binding</keyword>
<evidence type="ECO:0000256" key="2">
    <source>
        <dbReference type="ARBA" id="ARBA00022801"/>
    </source>
</evidence>
<dbReference type="EMBL" id="QWLB01000010">
    <property type="protein sequence ID" value="RIH93039.1"/>
    <property type="molecule type" value="Genomic_DNA"/>
</dbReference>
<dbReference type="GO" id="GO:0008758">
    <property type="term" value="F:UDP-2,3-diacylglucosamine hydrolase activity"/>
    <property type="evidence" value="ECO:0007669"/>
    <property type="project" value="TreeGrafter"/>
</dbReference>
<proteinExistence type="predicted"/>
<evidence type="ECO:0000259" key="3">
    <source>
        <dbReference type="Pfam" id="PF00149"/>
    </source>
</evidence>